<evidence type="ECO:0008006" key="3">
    <source>
        <dbReference type="Google" id="ProtNLM"/>
    </source>
</evidence>
<gene>
    <name evidence="1" type="ORF">H6G97_50560</name>
</gene>
<proteinExistence type="predicted"/>
<protein>
    <recommendedName>
        <fullName evidence="3">GCN5-related N-acetyltransferase</fullName>
    </recommendedName>
</protein>
<reference evidence="1 2" key="1">
    <citation type="journal article" date="2020" name="ISME J.">
        <title>Comparative genomics reveals insights into cyanobacterial evolution and habitat adaptation.</title>
        <authorList>
            <person name="Chen M.Y."/>
            <person name="Teng W.K."/>
            <person name="Zhao L."/>
            <person name="Hu C.X."/>
            <person name="Zhou Y.K."/>
            <person name="Han B.P."/>
            <person name="Song L.R."/>
            <person name="Shu W.S."/>
        </authorList>
    </citation>
    <scope>NUCLEOTIDE SEQUENCE [LARGE SCALE GENOMIC DNA]</scope>
    <source>
        <strain evidence="1 2">FACHB-838</strain>
    </source>
</reference>
<evidence type="ECO:0000313" key="2">
    <source>
        <dbReference type="Proteomes" id="UP000623440"/>
    </source>
</evidence>
<evidence type="ECO:0000313" key="1">
    <source>
        <dbReference type="EMBL" id="MBD2537011.1"/>
    </source>
</evidence>
<dbReference type="RefSeq" id="WP_190947637.1">
    <property type="nucleotide sequence ID" value="NZ_JACJSI010000629.1"/>
</dbReference>
<dbReference type="Proteomes" id="UP000623440">
    <property type="component" value="Unassembled WGS sequence"/>
</dbReference>
<dbReference type="EMBL" id="JACJSI010000629">
    <property type="protein sequence ID" value="MBD2537011.1"/>
    <property type="molecule type" value="Genomic_DNA"/>
</dbReference>
<organism evidence="1 2">
    <name type="scientific">Nostoc flagelliforme FACHB-838</name>
    <dbReference type="NCBI Taxonomy" id="2692904"/>
    <lineage>
        <taxon>Bacteria</taxon>
        <taxon>Bacillati</taxon>
        <taxon>Cyanobacteriota</taxon>
        <taxon>Cyanophyceae</taxon>
        <taxon>Nostocales</taxon>
        <taxon>Nostocaceae</taxon>
        <taxon>Nostoc</taxon>
    </lineage>
</organism>
<name>A0ABR8E7D7_9NOSO</name>
<accession>A0ABR8E7D7</accession>
<comment type="caution">
    <text evidence="1">The sequence shown here is derived from an EMBL/GenBank/DDBJ whole genome shotgun (WGS) entry which is preliminary data.</text>
</comment>
<sequence length="61" mass="7260">MYIADVLNFARSKFNLTLFRITVAAFNERALKAWKKARFQQIQSFQALDDKELFIILVRHI</sequence>
<keyword evidence="2" id="KW-1185">Reference proteome</keyword>